<dbReference type="GO" id="GO:0030288">
    <property type="term" value="C:outer membrane-bounded periplasmic space"/>
    <property type="evidence" value="ECO:0007669"/>
    <property type="project" value="InterPro"/>
</dbReference>
<keyword evidence="8" id="KW-1185">Reference proteome</keyword>
<dbReference type="GO" id="GO:0008800">
    <property type="term" value="F:beta-lactamase activity"/>
    <property type="evidence" value="ECO:0007669"/>
    <property type="project" value="UniProtKB-UniRule"/>
</dbReference>
<dbReference type="InterPro" id="IPR012338">
    <property type="entry name" value="Beta-lactam/transpept-like"/>
</dbReference>
<gene>
    <name evidence="7" type="ORF">E3T49_10690</name>
</gene>
<organism evidence="7 8">
    <name type="scientific">Cryobacterium cryoconiti</name>
    <dbReference type="NCBI Taxonomy" id="1259239"/>
    <lineage>
        <taxon>Bacteria</taxon>
        <taxon>Bacillati</taxon>
        <taxon>Actinomycetota</taxon>
        <taxon>Actinomycetes</taxon>
        <taxon>Micrococcales</taxon>
        <taxon>Microbacteriaceae</taxon>
        <taxon>Cryobacterium</taxon>
    </lineage>
</organism>
<evidence type="ECO:0000313" key="7">
    <source>
        <dbReference type="EMBL" id="TFD28955.1"/>
    </source>
</evidence>
<evidence type="ECO:0000256" key="4">
    <source>
        <dbReference type="ARBA" id="ARBA00023251"/>
    </source>
</evidence>
<protein>
    <recommendedName>
        <fullName evidence="5">Beta-lactamase</fullName>
        <ecNumber evidence="5">3.5.2.6</ecNumber>
    </recommendedName>
</protein>
<dbReference type="SUPFAM" id="SSF56601">
    <property type="entry name" value="beta-lactamase/transpeptidase-like"/>
    <property type="match status" value="1"/>
</dbReference>
<dbReference type="PANTHER" id="PTHR46825:SF7">
    <property type="entry name" value="D-ALANYL-D-ALANINE CARBOXYPEPTIDASE"/>
    <property type="match status" value="1"/>
</dbReference>
<dbReference type="EC" id="3.5.2.6" evidence="5"/>
<comment type="similarity">
    <text evidence="2 5">Belongs to the class-C beta-lactamase family.</text>
</comment>
<sequence length="325" mass="34434">METQWRGDTELVRAASRVFRSTGAAAVAVITPQGESTATLGTDHQATFEIGSISKPLTGMLYRDATERGLVQPTTALRDLLPLEGHGEVGSVSLGSLAIHRSGLPRLPPGMHPLRRTVDFWIRGQNPYGETLADLLDQTRTVRVGAPRPRYSNLGFQLLGHAVARGAGTTYERLLQEVLGEGFSTPARAGDLGPSDLTGFSRFGRPLPAWVGEGLAPAGGVRATIGTMRGFLRSILDGSARGLSALEPVSKFSPRVGIGAGWITLEFRGRAITWHNGSTGGFSSWIGLDRDAGVGVVVLSAVHGSVDRQGFRLLTEFTATRGGLA</sequence>
<evidence type="ECO:0000256" key="5">
    <source>
        <dbReference type="RuleBase" id="RU361140"/>
    </source>
</evidence>
<reference evidence="7 8" key="1">
    <citation type="submission" date="2019-03" db="EMBL/GenBank/DDBJ databases">
        <title>Genomics of glacier-inhabiting Cryobacterium strains.</title>
        <authorList>
            <person name="Liu Q."/>
            <person name="Xin Y.-H."/>
        </authorList>
    </citation>
    <scope>NUCLEOTIDE SEQUENCE [LARGE SCALE GENOMIC DNA]</scope>
    <source>
        <strain evidence="7 8">TMT1-51</strain>
    </source>
</reference>
<keyword evidence="4 5" id="KW-0046">Antibiotic resistance</keyword>
<dbReference type="InterPro" id="IPR050491">
    <property type="entry name" value="AmpC-like"/>
</dbReference>
<dbReference type="Pfam" id="PF00144">
    <property type="entry name" value="Beta-lactamase"/>
    <property type="match status" value="1"/>
</dbReference>
<dbReference type="InterPro" id="IPR001466">
    <property type="entry name" value="Beta-lactam-related"/>
</dbReference>
<dbReference type="GO" id="GO:0017001">
    <property type="term" value="P:antibiotic catabolic process"/>
    <property type="evidence" value="ECO:0007669"/>
    <property type="project" value="InterPro"/>
</dbReference>
<dbReference type="RefSeq" id="WP_134424903.1">
    <property type="nucleotide sequence ID" value="NZ_SOHA01000034.1"/>
</dbReference>
<evidence type="ECO:0000256" key="3">
    <source>
        <dbReference type="ARBA" id="ARBA00022801"/>
    </source>
</evidence>
<accession>A0A4Y8JT67</accession>
<dbReference type="Proteomes" id="UP000297472">
    <property type="component" value="Unassembled WGS sequence"/>
</dbReference>
<keyword evidence="3 5" id="KW-0378">Hydrolase</keyword>
<comment type="catalytic activity">
    <reaction evidence="1 5">
        <text>a beta-lactam + H2O = a substituted beta-amino acid</text>
        <dbReference type="Rhea" id="RHEA:20401"/>
        <dbReference type="ChEBI" id="CHEBI:15377"/>
        <dbReference type="ChEBI" id="CHEBI:35627"/>
        <dbReference type="ChEBI" id="CHEBI:140347"/>
        <dbReference type="EC" id="3.5.2.6"/>
    </reaction>
</comment>
<evidence type="ECO:0000313" key="8">
    <source>
        <dbReference type="Proteomes" id="UP000297472"/>
    </source>
</evidence>
<feature type="domain" description="Beta-lactamase-related" evidence="6">
    <location>
        <begin position="41"/>
        <end position="305"/>
    </location>
</feature>
<dbReference type="EMBL" id="SOHA01000034">
    <property type="protein sequence ID" value="TFD28955.1"/>
    <property type="molecule type" value="Genomic_DNA"/>
</dbReference>
<comment type="caution">
    <text evidence="7">The sequence shown here is derived from an EMBL/GenBank/DDBJ whole genome shotgun (WGS) entry which is preliminary data.</text>
</comment>
<dbReference type="PANTHER" id="PTHR46825">
    <property type="entry name" value="D-ALANYL-D-ALANINE-CARBOXYPEPTIDASE/ENDOPEPTIDASE AMPH"/>
    <property type="match status" value="1"/>
</dbReference>
<proteinExistence type="inferred from homology"/>
<evidence type="ECO:0000256" key="2">
    <source>
        <dbReference type="ARBA" id="ARBA00007840"/>
    </source>
</evidence>
<name>A0A4Y8JT67_9MICO</name>
<dbReference type="AlphaFoldDB" id="A0A4Y8JT67"/>
<evidence type="ECO:0000256" key="1">
    <source>
        <dbReference type="ARBA" id="ARBA00001526"/>
    </source>
</evidence>
<dbReference type="GO" id="GO:0046677">
    <property type="term" value="P:response to antibiotic"/>
    <property type="evidence" value="ECO:0007669"/>
    <property type="project" value="UniProtKB-UniRule"/>
</dbReference>
<dbReference type="Gene3D" id="3.40.710.10">
    <property type="entry name" value="DD-peptidase/beta-lactamase superfamily"/>
    <property type="match status" value="1"/>
</dbReference>
<dbReference type="PROSITE" id="PS00336">
    <property type="entry name" value="BETA_LACTAMASE_C"/>
    <property type="match status" value="1"/>
</dbReference>
<evidence type="ECO:0000259" key="6">
    <source>
        <dbReference type="Pfam" id="PF00144"/>
    </source>
</evidence>
<dbReference type="OrthoDB" id="3171327at2"/>
<dbReference type="InterPro" id="IPR001586">
    <property type="entry name" value="Beta-lactam_class-C_AS"/>
</dbReference>